<keyword evidence="7" id="KW-0175">Coiled coil</keyword>
<dbReference type="FunFam" id="3.30.160.60:FF:000409">
    <property type="entry name" value="zinc finger protein 644 isoform X1"/>
    <property type="match status" value="1"/>
</dbReference>
<feature type="domain" description="C2H2-type" evidence="9">
    <location>
        <begin position="424"/>
        <end position="451"/>
    </location>
</feature>
<dbReference type="AlphaFoldDB" id="A0A7L4D151"/>
<dbReference type="PROSITE" id="PS00028">
    <property type="entry name" value="ZINC_FINGER_C2H2_1"/>
    <property type="match status" value="2"/>
</dbReference>
<dbReference type="GO" id="GO:0008270">
    <property type="term" value="F:zinc ion binding"/>
    <property type="evidence" value="ECO:0007669"/>
    <property type="project" value="UniProtKB-KW"/>
</dbReference>
<feature type="domain" description="C2H2-type" evidence="9">
    <location>
        <begin position="386"/>
        <end position="413"/>
    </location>
</feature>
<evidence type="ECO:0000256" key="3">
    <source>
        <dbReference type="ARBA" id="ARBA00022771"/>
    </source>
</evidence>
<keyword evidence="4" id="KW-0862">Zinc</keyword>
<keyword evidence="3 6" id="KW-0863">Zinc-finger</keyword>
<keyword evidence="2" id="KW-0479">Metal-binding</keyword>
<dbReference type="Gene3D" id="3.30.160.60">
    <property type="entry name" value="Classic Zinc Finger"/>
    <property type="match status" value="1"/>
</dbReference>
<proteinExistence type="predicted"/>
<dbReference type="PANTHER" id="PTHR24396">
    <property type="entry name" value="ZINC FINGER PROTEIN"/>
    <property type="match status" value="1"/>
</dbReference>
<keyword evidence="11" id="KW-1185">Reference proteome</keyword>
<dbReference type="Proteomes" id="UP000541249">
    <property type="component" value="Unassembled WGS sequence"/>
</dbReference>
<evidence type="ECO:0000256" key="2">
    <source>
        <dbReference type="ARBA" id="ARBA00022723"/>
    </source>
</evidence>
<dbReference type="InterPro" id="IPR036236">
    <property type="entry name" value="Znf_C2H2_sf"/>
</dbReference>
<name>A0A7L4D151_9AVES</name>
<evidence type="ECO:0000313" key="10">
    <source>
        <dbReference type="EMBL" id="NXW55728.1"/>
    </source>
</evidence>
<gene>
    <name evidence="10" type="primary">Znf644</name>
    <name evidence="10" type="ORF">EURGUL_R14745</name>
</gene>
<accession>A0A7L4D151</accession>
<dbReference type="InterPro" id="IPR013087">
    <property type="entry name" value="Znf_C2H2_type"/>
</dbReference>
<dbReference type="OrthoDB" id="8669871at2759"/>
<dbReference type="EMBL" id="VZZY01004985">
    <property type="protein sequence ID" value="NXW55728.1"/>
    <property type="molecule type" value="Genomic_DNA"/>
</dbReference>
<dbReference type="PANTHER" id="PTHR24396:SF25">
    <property type="entry name" value="ZINC FINGER PROTEIN 644"/>
    <property type="match status" value="1"/>
</dbReference>
<feature type="non-terminal residue" evidence="10">
    <location>
        <position position="856"/>
    </location>
</feature>
<evidence type="ECO:0000256" key="7">
    <source>
        <dbReference type="SAM" id="Coils"/>
    </source>
</evidence>
<dbReference type="PROSITE" id="PS50157">
    <property type="entry name" value="ZINC_FINGER_C2H2_2"/>
    <property type="match status" value="2"/>
</dbReference>
<dbReference type="GO" id="GO:0005634">
    <property type="term" value="C:nucleus"/>
    <property type="evidence" value="ECO:0007669"/>
    <property type="project" value="UniProtKB-SubCell"/>
</dbReference>
<evidence type="ECO:0000256" key="4">
    <source>
        <dbReference type="ARBA" id="ARBA00022833"/>
    </source>
</evidence>
<feature type="coiled-coil region" evidence="7">
    <location>
        <begin position="443"/>
        <end position="473"/>
    </location>
</feature>
<evidence type="ECO:0000256" key="1">
    <source>
        <dbReference type="ARBA" id="ARBA00004123"/>
    </source>
</evidence>
<evidence type="ECO:0000256" key="6">
    <source>
        <dbReference type="PROSITE-ProRule" id="PRU00042"/>
    </source>
</evidence>
<feature type="region of interest" description="Disordered" evidence="8">
    <location>
        <begin position="661"/>
        <end position="688"/>
    </location>
</feature>
<sequence>MDDLEINTEVTGAKEEILCDDNLVSEEESGIPKPQESDASFQNNNTLTLPEEQSRDRSEKALSGGQASLFIHTGAPTVSSENFMLSRGTAVNGPVSHSTSTKTSIMNKGSASLTTGQPVGHHTDSCSTLTVVHDLQLPAKSTTQKSNQHQVLFLLPDVAHAQNLTHSIKNLPTSASIGCDSQKSVGNSVDSTLVGQVEVCEDDKNLLVKDDCVDTLTGISSGTGGFRSGCDPGWDPQKEFIQFLMTNEETVEKSPIHCKVGLEKKRKRKMDVSKITRYTEDCFGDTSCIPSKSKLLNIDFLEQNEELQIVEPQKYSLSKVKPESTDEELEAVDAIQQLIYSPTSNCAEDTSPVHTGTFLDSTLKNKCEQNDSESPSTFSTDEPSFYPCTKCNVNFREKKHLHRHMMYHLDGNSHFRHLNVPRPYACRECGRTFRDRNSLLKHMIIHQERRQKLMEEIRELKELQDEGRSARLQCPQCVFGTNCPKTFVQHAKTHEKDKRYYCCEECNFMAVTENELECHRGIAHGAVVKCSIIGSNISQRKTQKKASLKDPYLGSSKKSSTYMCKMCPFTTSARSILKKHMEYLHPASCIDPFGSHLRLEKRKSSMIEESLDFGSRTKQLIKQSSTFPKNSVLKQDVKRSFGSTSQSSNFARLHKRPYRIQKARKSVSQSSKLNSAEKKDSYETEDESSWDNVELCDYTTQSVEDEPYSDINQEHVNLFPIFKGKMEDHEAGDKSSLGYEQNDGFYFEYYEDAEGNNFLHDLHDPQNLENVGSALPKHNSVFHWTDLSLEKKSCPYCPATFETGVGLSNHVRGHLHRAGLSYEARHVVSPEQIATSDKMQHFKRTGTGTPVKRVRK</sequence>
<dbReference type="SMART" id="SM00355">
    <property type="entry name" value="ZnF_C2H2"/>
    <property type="match status" value="6"/>
</dbReference>
<dbReference type="SUPFAM" id="SSF57667">
    <property type="entry name" value="beta-beta-alpha zinc fingers"/>
    <property type="match status" value="1"/>
</dbReference>
<dbReference type="InterPro" id="IPR051643">
    <property type="entry name" value="Transcr_Reg_ZincFinger"/>
</dbReference>
<dbReference type="GO" id="GO:0000981">
    <property type="term" value="F:DNA-binding transcription factor activity, RNA polymerase II-specific"/>
    <property type="evidence" value="ECO:0007669"/>
    <property type="project" value="TreeGrafter"/>
</dbReference>
<evidence type="ECO:0000256" key="5">
    <source>
        <dbReference type="ARBA" id="ARBA00023242"/>
    </source>
</evidence>
<comment type="caution">
    <text evidence="10">The sequence shown here is derived from an EMBL/GenBank/DDBJ whole genome shotgun (WGS) entry which is preliminary data.</text>
</comment>
<evidence type="ECO:0000259" key="9">
    <source>
        <dbReference type="PROSITE" id="PS50157"/>
    </source>
</evidence>
<protein>
    <submittedName>
        <fullName evidence="10">ZN644 protein</fullName>
    </submittedName>
</protein>
<organism evidence="10 11">
    <name type="scientific">Eurystomus gularis</name>
    <dbReference type="NCBI Taxonomy" id="325343"/>
    <lineage>
        <taxon>Eukaryota</taxon>
        <taxon>Metazoa</taxon>
        <taxon>Chordata</taxon>
        <taxon>Craniata</taxon>
        <taxon>Vertebrata</taxon>
        <taxon>Euteleostomi</taxon>
        <taxon>Archelosauria</taxon>
        <taxon>Archosauria</taxon>
        <taxon>Dinosauria</taxon>
        <taxon>Saurischia</taxon>
        <taxon>Theropoda</taxon>
        <taxon>Coelurosauria</taxon>
        <taxon>Aves</taxon>
        <taxon>Neognathae</taxon>
        <taxon>Neoaves</taxon>
        <taxon>Telluraves</taxon>
        <taxon>Coraciimorphae</taxon>
        <taxon>Coraciiformes</taxon>
        <taxon>Coraciidae</taxon>
        <taxon>Eurystomus</taxon>
    </lineage>
</organism>
<comment type="subcellular location">
    <subcellularLocation>
        <location evidence="1">Nucleus</location>
    </subcellularLocation>
</comment>
<evidence type="ECO:0000313" key="11">
    <source>
        <dbReference type="Proteomes" id="UP000541249"/>
    </source>
</evidence>
<dbReference type="Pfam" id="PF00096">
    <property type="entry name" value="zf-C2H2"/>
    <property type="match status" value="1"/>
</dbReference>
<keyword evidence="5" id="KW-0539">Nucleus</keyword>
<feature type="region of interest" description="Disordered" evidence="8">
    <location>
        <begin position="1"/>
        <end position="44"/>
    </location>
</feature>
<reference evidence="10 11" key="1">
    <citation type="submission" date="2019-09" db="EMBL/GenBank/DDBJ databases">
        <title>Bird 10,000 Genomes (B10K) Project - Family phase.</title>
        <authorList>
            <person name="Zhang G."/>
        </authorList>
    </citation>
    <scope>NUCLEOTIDE SEQUENCE [LARGE SCALE GENOMIC DNA]</scope>
    <source>
        <strain evidence="10">B10K-DU-002-51</strain>
        <tissue evidence="10">Muscle</tissue>
    </source>
</reference>
<dbReference type="GO" id="GO:0000978">
    <property type="term" value="F:RNA polymerase II cis-regulatory region sequence-specific DNA binding"/>
    <property type="evidence" value="ECO:0007669"/>
    <property type="project" value="TreeGrafter"/>
</dbReference>
<evidence type="ECO:0000256" key="8">
    <source>
        <dbReference type="SAM" id="MobiDB-lite"/>
    </source>
</evidence>
<feature type="non-terminal residue" evidence="10">
    <location>
        <position position="1"/>
    </location>
</feature>